<accession>A0A8H6B468</accession>
<keyword evidence="1" id="KW-1133">Transmembrane helix</keyword>
<protein>
    <submittedName>
        <fullName evidence="2">Putative pogo transposable protein</fullName>
    </submittedName>
</protein>
<dbReference type="OrthoDB" id="5406607at2759"/>
<gene>
    <name evidence="2" type="ORF">Bfra_006288</name>
</gene>
<keyword evidence="3" id="KW-1185">Reference proteome</keyword>
<dbReference type="GeneID" id="59260354"/>
<comment type="caution">
    <text evidence="2">The sequence shown here is derived from an EMBL/GenBank/DDBJ whole genome shotgun (WGS) entry which is preliminary data.</text>
</comment>
<feature type="transmembrane region" description="Helical" evidence="1">
    <location>
        <begin position="260"/>
        <end position="283"/>
    </location>
</feature>
<dbReference type="RefSeq" id="XP_037198028.1">
    <property type="nucleotide sequence ID" value="XM_037336662.1"/>
</dbReference>
<dbReference type="EMBL" id="JABFCT010000001">
    <property type="protein sequence ID" value="KAF5879084.1"/>
    <property type="molecule type" value="Genomic_DNA"/>
</dbReference>
<dbReference type="Proteomes" id="UP000531561">
    <property type="component" value="Unassembled WGS sequence"/>
</dbReference>
<keyword evidence="1" id="KW-0472">Membrane</keyword>
<feature type="transmembrane region" description="Helical" evidence="1">
    <location>
        <begin position="85"/>
        <end position="108"/>
    </location>
</feature>
<dbReference type="AlphaFoldDB" id="A0A8H6B468"/>
<name>A0A8H6B468_9HELO</name>
<sequence>MAIYYSNVILIAINAVNVNATGSTDGPIGTHIAVNPRHTSSGLGSSMAISSQFSALQVLWSIAQTCIGSYTLYQSKGSQLDIYGYAAFGLTVIPYVIASIINLLASLVSKRYDNVFLVHSSIMDEAINRGALVDGVVGSIDRVEGGKGENLTSDDELGKLGNSAVVFRGNMNAEGRFTCEVDTTEALPEYTLMPPESALRTPSTKIKRLKQYLLYIFEDPAKIDKRLASKIQAQKKEKCMLSIPSRGPFTRLPPTNLEPIFLFLVSLILIIAVAAPYIIIYILTGWQKRQATSTQISFTVHWLCLDSQANCPSQNSRDIPEGVIGDGYCFLWWVSIAGHRLGADSNKTPKMCNPVIYLCHHLPTALNPTPWLSCSTHPTQYHRNRIIPMSFACKPAPGTIVVRRPPVQIFCQRCRDKWRLGGLYEKEATKSIARVDRALAGTEFQLTREDIQEGLRKADELFRSEGF</sequence>
<evidence type="ECO:0000313" key="2">
    <source>
        <dbReference type="EMBL" id="KAF5879084.1"/>
    </source>
</evidence>
<organism evidence="2 3">
    <name type="scientific">Botrytis fragariae</name>
    <dbReference type="NCBI Taxonomy" id="1964551"/>
    <lineage>
        <taxon>Eukaryota</taxon>
        <taxon>Fungi</taxon>
        <taxon>Dikarya</taxon>
        <taxon>Ascomycota</taxon>
        <taxon>Pezizomycotina</taxon>
        <taxon>Leotiomycetes</taxon>
        <taxon>Helotiales</taxon>
        <taxon>Sclerotiniaceae</taxon>
        <taxon>Botrytis</taxon>
    </lineage>
</organism>
<evidence type="ECO:0000313" key="3">
    <source>
        <dbReference type="Proteomes" id="UP000531561"/>
    </source>
</evidence>
<proteinExistence type="predicted"/>
<keyword evidence="1" id="KW-0812">Transmembrane</keyword>
<reference evidence="2 3" key="1">
    <citation type="journal article" date="2020" name="Phytopathology">
        <title>A high-quality genome resource of Botrytis fragariae, a new and rapidly spreading fungal pathogen causing strawberry gray mold in the U.S.A.</title>
        <authorList>
            <person name="Wu Y."/>
            <person name="Saski C.A."/>
            <person name="Schnabel G."/>
            <person name="Xiao S."/>
            <person name="Hu M."/>
        </authorList>
    </citation>
    <scope>NUCLEOTIDE SEQUENCE [LARGE SCALE GENOMIC DNA]</scope>
    <source>
        <strain evidence="2 3">BVB16</strain>
    </source>
</reference>
<evidence type="ECO:0000256" key="1">
    <source>
        <dbReference type="SAM" id="Phobius"/>
    </source>
</evidence>